<dbReference type="RefSeq" id="WP_234947340.1">
    <property type="nucleotide sequence ID" value="NZ_FSRE01000002.1"/>
</dbReference>
<dbReference type="Proteomes" id="UP000198461">
    <property type="component" value="Unassembled WGS sequence"/>
</dbReference>
<sequence length="352" mass="39135">MLRPFLLLVFFVAALPVQAAMDLFSLRIPAPPGASQQALLKQALGIELIRLSGVGVLPGEAQTLLQTPERFVARTAYVPWQQDGVTLGQQLEVHFARAPLLKAMEQAGLEYWPLAMRPRVMVALVWSVQGQAQPVTPEIMQVRPDLNIEPLLYQLGIPHGVPSDVNHPLFHRPVLSTQLVKQYASGHDGVVRLYASDSLRDGPQRVALDWESLLPDWPDESKGHLKAPDTLDGVRQAFLALMARWRQQFDAVADVEGHATLRVLADDAESLLAFDRALPQAAPFIVEGTMTTVRKGEAGYDLVYRGSWQFLLRTLQHLVPARVEVNNPVKQEITLQLLSKQMDAKQKQVTQP</sequence>
<dbReference type="Pfam" id="PF09839">
    <property type="entry name" value="DUF2066"/>
    <property type="match status" value="1"/>
</dbReference>
<dbReference type="STRING" id="364032.SAMN05443662_0882"/>
<dbReference type="AlphaFoldDB" id="A0A1N6F2A5"/>
<accession>A0A1N6F2A5</accession>
<evidence type="ECO:0008006" key="3">
    <source>
        <dbReference type="Google" id="ProtNLM"/>
    </source>
</evidence>
<evidence type="ECO:0000313" key="2">
    <source>
        <dbReference type="Proteomes" id="UP000198461"/>
    </source>
</evidence>
<reference evidence="2" key="1">
    <citation type="submission" date="2016-11" db="EMBL/GenBank/DDBJ databases">
        <authorList>
            <person name="Varghese N."/>
            <person name="Submissions S."/>
        </authorList>
    </citation>
    <scope>NUCLEOTIDE SEQUENCE [LARGE SCALE GENOMIC DNA]</scope>
    <source>
        <strain evidence="2">DSM 17737</strain>
    </source>
</reference>
<protein>
    <recommendedName>
        <fullName evidence="3">DUF2066 domain-containing protein</fullName>
    </recommendedName>
</protein>
<dbReference type="InterPro" id="IPR018642">
    <property type="entry name" value="DUF2066"/>
</dbReference>
<keyword evidence="2" id="KW-1185">Reference proteome</keyword>
<gene>
    <name evidence="1" type="ORF">SAMN05443662_0882</name>
</gene>
<name>A0A1N6F2A5_9GAMM</name>
<organism evidence="1 2">
    <name type="scientific">Sulfurivirga caldicuralii</name>
    <dbReference type="NCBI Taxonomy" id="364032"/>
    <lineage>
        <taxon>Bacteria</taxon>
        <taxon>Pseudomonadati</taxon>
        <taxon>Pseudomonadota</taxon>
        <taxon>Gammaproteobacteria</taxon>
        <taxon>Thiotrichales</taxon>
        <taxon>Piscirickettsiaceae</taxon>
        <taxon>Sulfurivirga</taxon>
    </lineage>
</organism>
<proteinExistence type="predicted"/>
<evidence type="ECO:0000313" key="1">
    <source>
        <dbReference type="EMBL" id="SIN89356.1"/>
    </source>
</evidence>
<dbReference type="EMBL" id="FSRE01000002">
    <property type="protein sequence ID" value="SIN89356.1"/>
    <property type="molecule type" value="Genomic_DNA"/>
</dbReference>